<evidence type="ECO:0000313" key="2">
    <source>
        <dbReference type="Proteomes" id="UP001470288"/>
    </source>
</evidence>
<dbReference type="Proteomes" id="UP001470288">
    <property type="component" value="Unassembled WGS sequence"/>
</dbReference>
<organism evidence="1 2">
    <name type="scientific">Hominiventricola aquisgranensis</name>
    <dbReference type="NCBI Taxonomy" id="3133164"/>
    <lineage>
        <taxon>Bacteria</taxon>
        <taxon>Bacillati</taxon>
        <taxon>Bacillota</taxon>
        <taxon>Clostridia</taxon>
        <taxon>Lachnospirales</taxon>
        <taxon>Lachnospiraceae</taxon>
        <taxon>Hominiventricola</taxon>
    </lineage>
</organism>
<dbReference type="PANTHER" id="PTHR30595:SF6">
    <property type="entry name" value="SCHLAFEN ALBA-2 DOMAIN-CONTAINING PROTEIN"/>
    <property type="match status" value="1"/>
</dbReference>
<dbReference type="Gene3D" id="3.30.565.60">
    <property type="match status" value="1"/>
</dbReference>
<comment type="caution">
    <text evidence="1">The sequence shown here is derived from an EMBL/GenBank/DDBJ whole genome shotgun (WGS) entry which is preliminary data.</text>
</comment>
<sequence length="179" mass="20737">MVHREYTSTYQAKFVIEKKQMYVENANRALQDGVLTSDCTEPYPKNPIIADFFQNIGYADKLASGVRNLYKYNKIYSGKNSEFIEGDVFRIIVPLNEKFSVENTTQSTTQSASDGLEENILKLIREESTISQKEIADQLEMNQNTVNYYIRKMQKNELLVREGTNRKGQWIIREGEKPC</sequence>
<dbReference type="InterPro" id="IPR036388">
    <property type="entry name" value="WH-like_DNA-bd_sf"/>
</dbReference>
<dbReference type="PANTHER" id="PTHR30595">
    <property type="entry name" value="GLPR-RELATED TRANSCRIPTIONAL REPRESSOR"/>
    <property type="match status" value="1"/>
</dbReference>
<proteinExistence type="predicted"/>
<dbReference type="InterPro" id="IPR036390">
    <property type="entry name" value="WH_DNA-bd_sf"/>
</dbReference>
<accession>A0ABV1I0T3</accession>
<dbReference type="SUPFAM" id="SSF46785">
    <property type="entry name" value="Winged helix' DNA-binding domain"/>
    <property type="match status" value="1"/>
</dbReference>
<dbReference type="InterPro" id="IPR038475">
    <property type="entry name" value="RecG_C_sf"/>
</dbReference>
<protein>
    <submittedName>
        <fullName evidence="1">Winged helix-turn-helix transcriptional regulator</fullName>
    </submittedName>
</protein>
<dbReference type="RefSeq" id="WP_349144127.1">
    <property type="nucleotide sequence ID" value="NZ_JBBMFC010000008.1"/>
</dbReference>
<reference evidence="1 2" key="1">
    <citation type="submission" date="2024-03" db="EMBL/GenBank/DDBJ databases">
        <title>Human intestinal bacterial collection.</title>
        <authorList>
            <person name="Pauvert C."/>
            <person name="Hitch T.C.A."/>
            <person name="Clavel T."/>
        </authorList>
    </citation>
    <scope>NUCLEOTIDE SEQUENCE [LARGE SCALE GENOMIC DNA]</scope>
    <source>
        <strain evidence="1 2">CLA-AA-H78B</strain>
    </source>
</reference>
<dbReference type="Gene3D" id="1.10.10.10">
    <property type="entry name" value="Winged helix-like DNA-binding domain superfamily/Winged helix DNA-binding domain"/>
    <property type="match status" value="1"/>
</dbReference>
<name>A0ABV1I0T3_9FIRM</name>
<dbReference type="EMBL" id="JBBMFC010000008">
    <property type="protein sequence ID" value="MEQ2578405.1"/>
    <property type="molecule type" value="Genomic_DNA"/>
</dbReference>
<gene>
    <name evidence="1" type="ORF">WMO62_06035</name>
</gene>
<keyword evidence="2" id="KW-1185">Reference proteome</keyword>
<dbReference type="Pfam" id="PF13412">
    <property type="entry name" value="HTH_24"/>
    <property type="match status" value="1"/>
</dbReference>
<evidence type="ECO:0000313" key="1">
    <source>
        <dbReference type="EMBL" id="MEQ2578405.1"/>
    </source>
</evidence>